<reference evidence="6 7" key="1">
    <citation type="submission" date="2014-08" db="EMBL/GenBank/DDBJ databases">
        <title>Genomic and Phenotypic Diversity of Colwellia psychrerythraea strains from Disparate Marine Basins.</title>
        <authorList>
            <person name="Techtmann S.M."/>
            <person name="Stelling S.C."/>
            <person name="Utturkar S.M."/>
            <person name="Alshibli N."/>
            <person name="Harris A."/>
            <person name="Brown S.D."/>
            <person name="Hazen T.C."/>
        </authorList>
    </citation>
    <scope>NUCLEOTIDE SEQUENCE [LARGE SCALE GENOMIC DNA]</scope>
    <source>
        <strain evidence="6 7">GAB14E</strain>
    </source>
</reference>
<dbReference type="PATRIC" id="fig|28229.3.peg.127"/>
<organism evidence="6 7">
    <name type="scientific">Colwellia psychrerythraea</name>
    <name type="common">Vibrio psychroerythus</name>
    <dbReference type="NCBI Taxonomy" id="28229"/>
    <lineage>
        <taxon>Bacteria</taxon>
        <taxon>Pseudomonadati</taxon>
        <taxon>Pseudomonadota</taxon>
        <taxon>Gammaproteobacteria</taxon>
        <taxon>Alteromonadales</taxon>
        <taxon>Colwelliaceae</taxon>
        <taxon>Colwellia</taxon>
    </lineage>
</organism>
<dbReference type="PROSITE" id="PS00211">
    <property type="entry name" value="ABC_TRANSPORTER_1"/>
    <property type="match status" value="1"/>
</dbReference>
<gene>
    <name evidence="6" type="ORF">GAB14E_0974</name>
</gene>
<dbReference type="PROSITE" id="PS50893">
    <property type="entry name" value="ABC_TRANSPORTER_2"/>
    <property type="match status" value="1"/>
</dbReference>
<comment type="caution">
    <text evidence="6">The sequence shown here is derived from an EMBL/GenBank/DDBJ whole genome shotgun (WGS) entry which is preliminary data.</text>
</comment>
<keyword evidence="6" id="KW-0378">Hydrolase</keyword>
<dbReference type="RefSeq" id="WP_033080283.1">
    <property type="nucleotide sequence ID" value="NZ_JQEC01000002.1"/>
</dbReference>
<dbReference type="CDD" id="cd03255">
    <property type="entry name" value="ABC_MJ0796_LolCDE_FtsE"/>
    <property type="match status" value="1"/>
</dbReference>
<dbReference type="SMART" id="SM00382">
    <property type="entry name" value="AAA"/>
    <property type="match status" value="1"/>
</dbReference>
<evidence type="ECO:0000256" key="2">
    <source>
        <dbReference type="ARBA" id="ARBA00022448"/>
    </source>
</evidence>
<evidence type="ECO:0000256" key="4">
    <source>
        <dbReference type="ARBA" id="ARBA00022840"/>
    </source>
</evidence>
<evidence type="ECO:0000256" key="3">
    <source>
        <dbReference type="ARBA" id="ARBA00022741"/>
    </source>
</evidence>
<dbReference type="AlphaFoldDB" id="A0A099L4L4"/>
<protein>
    <submittedName>
        <fullName evidence="6">Phosphonate-transporting ATPase</fullName>
        <ecNumber evidence="6">3.6.3.28</ecNumber>
    </submittedName>
</protein>
<evidence type="ECO:0000313" key="6">
    <source>
        <dbReference type="EMBL" id="KGJ97385.1"/>
    </source>
</evidence>
<accession>A0A099L4L4</accession>
<keyword evidence="4" id="KW-0067">ATP-binding</keyword>
<dbReference type="InterPro" id="IPR017871">
    <property type="entry name" value="ABC_transporter-like_CS"/>
</dbReference>
<dbReference type="GO" id="GO:0016887">
    <property type="term" value="F:ATP hydrolysis activity"/>
    <property type="evidence" value="ECO:0007669"/>
    <property type="project" value="InterPro"/>
</dbReference>
<proteinExistence type="inferred from homology"/>
<dbReference type="PANTHER" id="PTHR42798">
    <property type="entry name" value="LIPOPROTEIN-RELEASING SYSTEM ATP-BINDING PROTEIN LOLD"/>
    <property type="match status" value="1"/>
</dbReference>
<dbReference type="Pfam" id="PF00005">
    <property type="entry name" value="ABC_tran"/>
    <property type="match status" value="1"/>
</dbReference>
<dbReference type="InterPro" id="IPR017911">
    <property type="entry name" value="MacB-like_ATP-bd"/>
</dbReference>
<keyword evidence="3" id="KW-0547">Nucleotide-binding</keyword>
<dbReference type="GO" id="GO:0005524">
    <property type="term" value="F:ATP binding"/>
    <property type="evidence" value="ECO:0007669"/>
    <property type="project" value="UniProtKB-KW"/>
</dbReference>
<dbReference type="InterPro" id="IPR027417">
    <property type="entry name" value="P-loop_NTPase"/>
</dbReference>
<keyword evidence="2" id="KW-0813">Transport</keyword>
<name>A0A099L4L4_COLPS</name>
<dbReference type="Gene3D" id="3.40.50.300">
    <property type="entry name" value="P-loop containing nucleotide triphosphate hydrolases"/>
    <property type="match status" value="1"/>
</dbReference>
<dbReference type="InterPro" id="IPR003439">
    <property type="entry name" value="ABC_transporter-like_ATP-bd"/>
</dbReference>
<dbReference type="InterPro" id="IPR003593">
    <property type="entry name" value="AAA+_ATPase"/>
</dbReference>
<evidence type="ECO:0000259" key="5">
    <source>
        <dbReference type="PROSITE" id="PS50893"/>
    </source>
</evidence>
<dbReference type="OrthoDB" id="9801477at2"/>
<feature type="domain" description="ABC transporter" evidence="5">
    <location>
        <begin position="10"/>
        <end position="239"/>
    </location>
</feature>
<dbReference type="EC" id="3.6.3.28" evidence="6"/>
<sequence length="241" mass="26349">MSSHITPSYIQLSNISQSFTLNNAKIILFEQLNLTIRQGQSYAIMGPSGAGKSSLLMLMSGLEQPSSGQGSYFKNDVQGQEEFSLDFLRADIGFIFQQFHLLPELTALNNVALPLKLRGDKEAINKAKLMLTKVGLQDRMNHNPNELSGGEQQRVAIARALVFEPRFIFADEPTGNLDENSAADIANILLSCCKDSNAALIMVTHSQVLANKAEHVYNLSHDGLTQLKNAQGDALKVEVAC</sequence>
<dbReference type="PANTHER" id="PTHR42798:SF2">
    <property type="entry name" value="ABC TRANSPORTER ATP-BINDING PROTEIN MG467-RELATED"/>
    <property type="match status" value="1"/>
</dbReference>
<dbReference type="Proteomes" id="UP000029868">
    <property type="component" value="Unassembled WGS sequence"/>
</dbReference>
<evidence type="ECO:0000313" key="7">
    <source>
        <dbReference type="Proteomes" id="UP000029868"/>
    </source>
</evidence>
<dbReference type="EMBL" id="JQEC01000002">
    <property type="protein sequence ID" value="KGJ97385.1"/>
    <property type="molecule type" value="Genomic_DNA"/>
</dbReference>
<comment type="similarity">
    <text evidence="1">Belongs to the ABC transporter superfamily.</text>
</comment>
<evidence type="ECO:0000256" key="1">
    <source>
        <dbReference type="ARBA" id="ARBA00005417"/>
    </source>
</evidence>
<dbReference type="SUPFAM" id="SSF52540">
    <property type="entry name" value="P-loop containing nucleoside triphosphate hydrolases"/>
    <property type="match status" value="1"/>
</dbReference>